<protein>
    <submittedName>
        <fullName evidence="1">Uncharacterized protein</fullName>
    </submittedName>
</protein>
<dbReference type="Proteomes" id="UP000256373">
    <property type="component" value="Unassembled WGS sequence"/>
</dbReference>
<dbReference type="EMBL" id="QNUL01000012">
    <property type="protein sequence ID" value="REA60136.1"/>
    <property type="molecule type" value="Genomic_DNA"/>
</dbReference>
<sequence>MTDSITCAFLVGQLNLGGEIVKKRGSILFPRFKYYPKFTYNQDLYPEIFDSRCGFAEMT</sequence>
<keyword evidence="2" id="KW-1185">Reference proteome</keyword>
<proteinExistence type="predicted"/>
<gene>
    <name evidence="1" type="ORF">DSL64_15800</name>
</gene>
<dbReference type="AlphaFoldDB" id="A0A3D8Y9I7"/>
<comment type="caution">
    <text evidence="1">The sequence shown here is derived from an EMBL/GenBank/DDBJ whole genome shotgun (WGS) entry which is preliminary data.</text>
</comment>
<name>A0A3D8Y9I7_9BACT</name>
<reference evidence="1 2" key="1">
    <citation type="submission" date="2018-07" db="EMBL/GenBank/DDBJ databases">
        <title>Dyadobacter roseus sp. nov., isolated from rose rhizosphere soil.</title>
        <authorList>
            <person name="Chen L."/>
        </authorList>
    </citation>
    <scope>NUCLEOTIDE SEQUENCE [LARGE SCALE GENOMIC DNA]</scope>
    <source>
        <strain evidence="1 2">RS19</strain>
    </source>
</reference>
<evidence type="ECO:0000313" key="1">
    <source>
        <dbReference type="EMBL" id="REA60136.1"/>
    </source>
</evidence>
<evidence type="ECO:0000313" key="2">
    <source>
        <dbReference type="Proteomes" id="UP000256373"/>
    </source>
</evidence>
<organism evidence="1 2">
    <name type="scientific">Dyadobacter luteus</name>
    <dbReference type="NCBI Taxonomy" id="2259619"/>
    <lineage>
        <taxon>Bacteria</taxon>
        <taxon>Pseudomonadati</taxon>
        <taxon>Bacteroidota</taxon>
        <taxon>Cytophagia</taxon>
        <taxon>Cytophagales</taxon>
        <taxon>Spirosomataceae</taxon>
        <taxon>Dyadobacter</taxon>
    </lineage>
</organism>
<accession>A0A3D8Y9I7</accession>